<evidence type="ECO:0000313" key="3">
    <source>
        <dbReference type="Proteomes" id="UP001164653"/>
    </source>
</evidence>
<dbReference type="KEGG" id="dpf:ON006_27590"/>
<dbReference type="Proteomes" id="UP001164653">
    <property type="component" value="Chromosome"/>
</dbReference>
<accession>A0A9E8NAI5</accession>
<protein>
    <submittedName>
        <fullName evidence="2">Uncharacterized protein</fullName>
    </submittedName>
</protein>
<feature type="compositionally biased region" description="Polar residues" evidence="1">
    <location>
        <begin position="15"/>
        <end position="27"/>
    </location>
</feature>
<sequence length="51" mass="5796">MATENPKTAKEKSQKALQPTAVTSEQSTFDRKAEEMKAFLKRNPVPKEFLN</sequence>
<dbReference type="RefSeq" id="WP_244821412.1">
    <property type="nucleotide sequence ID" value="NZ_CP112998.1"/>
</dbReference>
<evidence type="ECO:0000313" key="2">
    <source>
        <dbReference type="EMBL" id="WAC11481.1"/>
    </source>
</evidence>
<proteinExistence type="predicted"/>
<feature type="region of interest" description="Disordered" evidence="1">
    <location>
        <begin position="1"/>
        <end position="29"/>
    </location>
</feature>
<evidence type="ECO:0000256" key="1">
    <source>
        <dbReference type="SAM" id="MobiDB-lite"/>
    </source>
</evidence>
<gene>
    <name evidence="2" type="ORF">ON006_27590</name>
</gene>
<name>A0A9E8NAI5_9BACT</name>
<organism evidence="2 3">
    <name type="scientific">Dyadobacter pollutisoli</name>
    <dbReference type="NCBI Taxonomy" id="2910158"/>
    <lineage>
        <taxon>Bacteria</taxon>
        <taxon>Pseudomonadati</taxon>
        <taxon>Bacteroidota</taxon>
        <taxon>Cytophagia</taxon>
        <taxon>Cytophagales</taxon>
        <taxon>Spirosomataceae</taxon>
        <taxon>Dyadobacter</taxon>
    </lineage>
</organism>
<reference evidence="2" key="1">
    <citation type="submission" date="2022-11" db="EMBL/GenBank/DDBJ databases">
        <title>Dyadobacter pollutisoli sp. nov., isolated from plastic dumped soil.</title>
        <authorList>
            <person name="Kim J.M."/>
            <person name="Kim K.R."/>
            <person name="Lee J.K."/>
            <person name="Hao L."/>
            <person name="Jeon C.O."/>
        </authorList>
    </citation>
    <scope>NUCLEOTIDE SEQUENCE</scope>
    <source>
        <strain evidence="2">U1</strain>
    </source>
</reference>
<keyword evidence="3" id="KW-1185">Reference proteome</keyword>
<dbReference type="EMBL" id="CP112998">
    <property type="protein sequence ID" value="WAC11481.1"/>
    <property type="molecule type" value="Genomic_DNA"/>
</dbReference>
<dbReference type="AlphaFoldDB" id="A0A9E8NAI5"/>